<dbReference type="Gene3D" id="3.30.565.10">
    <property type="entry name" value="Histidine kinase-like ATPase, C-terminal domain"/>
    <property type="match status" value="1"/>
</dbReference>
<dbReference type="InterPro" id="IPR036890">
    <property type="entry name" value="HATPase_C_sf"/>
</dbReference>
<dbReference type="RefSeq" id="WP_081728481.1">
    <property type="nucleotide sequence ID" value="NZ_NRRE01000013.1"/>
</dbReference>
<dbReference type="InterPro" id="IPR003018">
    <property type="entry name" value="GAF"/>
</dbReference>
<proteinExistence type="predicted"/>
<evidence type="ECO:0000256" key="3">
    <source>
        <dbReference type="ARBA" id="ARBA00022553"/>
    </source>
</evidence>
<dbReference type="AlphaFoldDB" id="A0A934QG94"/>
<evidence type="ECO:0000313" key="9">
    <source>
        <dbReference type="EMBL" id="MBK1696304.1"/>
    </source>
</evidence>
<dbReference type="EMBL" id="NRRE01000013">
    <property type="protein sequence ID" value="MBK1696304.1"/>
    <property type="molecule type" value="Genomic_DNA"/>
</dbReference>
<dbReference type="InterPro" id="IPR036097">
    <property type="entry name" value="HisK_dim/P_sf"/>
</dbReference>
<feature type="domain" description="Histidine kinase" evidence="8">
    <location>
        <begin position="191"/>
        <end position="410"/>
    </location>
</feature>
<dbReference type="InterPro" id="IPR003661">
    <property type="entry name" value="HisK_dim/P_dom"/>
</dbReference>
<keyword evidence="10" id="KW-1185">Reference proteome</keyword>
<dbReference type="PANTHER" id="PTHR43711:SF26">
    <property type="entry name" value="SENSOR HISTIDINE KINASE RCSC"/>
    <property type="match status" value="1"/>
</dbReference>
<name>A0A934QG94_9PROT</name>
<dbReference type="SMART" id="SM00065">
    <property type="entry name" value="GAF"/>
    <property type="match status" value="1"/>
</dbReference>
<protein>
    <recommendedName>
        <fullName evidence="2">histidine kinase</fullName>
        <ecNumber evidence="2">2.7.13.3</ecNumber>
    </recommendedName>
</protein>
<dbReference type="PANTHER" id="PTHR43711">
    <property type="entry name" value="TWO-COMPONENT HISTIDINE KINASE"/>
    <property type="match status" value="1"/>
</dbReference>
<gene>
    <name evidence="9" type="ORF">CKO21_03495</name>
</gene>
<comment type="catalytic activity">
    <reaction evidence="1">
        <text>ATP + protein L-histidine = ADP + protein N-phospho-L-histidine.</text>
        <dbReference type="EC" id="2.7.13.3"/>
    </reaction>
</comment>
<dbReference type="InterPro" id="IPR003594">
    <property type="entry name" value="HATPase_dom"/>
</dbReference>
<evidence type="ECO:0000256" key="4">
    <source>
        <dbReference type="ARBA" id="ARBA00022679"/>
    </source>
</evidence>
<dbReference type="GO" id="GO:0000155">
    <property type="term" value="F:phosphorelay sensor kinase activity"/>
    <property type="evidence" value="ECO:0007669"/>
    <property type="project" value="InterPro"/>
</dbReference>
<dbReference type="SUPFAM" id="SSF55874">
    <property type="entry name" value="ATPase domain of HSP90 chaperone/DNA topoisomerase II/histidine kinase"/>
    <property type="match status" value="1"/>
</dbReference>
<comment type="caution">
    <text evidence="9">The sequence shown here is derived from an EMBL/GenBank/DDBJ whole genome shotgun (WGS) entry which is preliminary data.</text>
</comment>
<keyword evidence="3" id="KW-0597">Phosphoprotein</keyword>
<evidence type="ECO:0000256" key="1">
    <source>
        <dbReference type="ARBA" id="ARBA00000085"/>
    </source>
</evidence>
<evidence type="ECO:0000259" key="8">
    <source>
        <dbReference type="PROSITE" id="PS50109"/>
    </source>
</evidence>
<organism evidence="9 10">
    <name type="scientific">Rhodovibrio salinarum</name>
    <dbReference type="NCBI Taxonomy" id="1087"/>
    <lineage>
        <taxon>Bacteria</taxon>
        <taxon>Pseudomonadati</taxon>
        <taxon>Pseudomonadota</taxon>
        <taxon>Alphaproteobacteria</taxon>
        <taxon>Rhodospirillales</taxon>
        <taxon>Rhodovibrionaceae</taxon>
        <taxon>Rhodovibrio</taxon>
    </lineage>
</organism>
<keyword evidence="6" id="KW-0902">Two-component regulatory system</keyword>
<reference evidence="9" key="2">
    <citation type="journal article" date="2020" name="Microorganisms">
        <title>Osmotic Adaptation and Compatible Solute Biosynthesis of Phototrophic Bacteria as Revealed from Genome Analyses.</title>
        <authorList>
            <person name="Imhoff J.F."/>
            <person name="Rahn T."/>
            <person name="Kunzel S."/>
            <person name="Keller A."/>
            <person name="Neulinger S.C."/>
        </authorList>
    </citation>
    <scope>NUCLEOTIDE SEQUENCE</scope>
    <source>
        <strain evidence="9">DSM 9154</strain>
    </source>
</reference>
<evidence type="ECO:0000256" key="5">
    <source>
        <dbReference type="ARBA" id="ARBA00022777"/>
    </source>
</evidence>
<dbReference type="SMART" id="SM00388">
    <property type="entry name" value="HisKA"/>
    <property type="match status" value="1"/>
</dbReference>
<feature type="coiled-coil region" evidence="7">
    <location>
        <begin position="147"/>
        <end position="184"/>
    </location>
</feature>
<dbReference type="SUPFAM" id="SSF55781">
    <property type="entry name" value="GAF domain-like"/>
    <property type="match status" value="1"/>
</dbReference>
<dbReference type="PROSITE" id="PS50109">
    <property type="entry name" value="HIS_KIN"/>
    <property type="match status" value="1"/>
</dbReference>
<dbReference type="Pfam" id="PF00512">
    <property type="entry name" value="HisKA"/>
    <property type="match status" value="1"/>
</dbReference>
<evidence type="ECO:0000256" key="2">
    <source>
        <dbReference type="ARBA" id="ARBA00012438"/>
    </source>
</evidence>
<evidence type="ECO:0000313" key="10">
    <source>
        <dbReference type="Proteomes" id="UP000778970"/>
    </source>
</evidence>
<evidence type="ECO:0000256" key="7">
    <source>
        <dbReference type="SAM" id="Coils"/>
    </source>
</evidence>
<reference evidence="9" key="1">
    <citation type="submission" date="2017-08" db="EMBL/GenBank/DDBJ databases">
        <authorList>
            <person name="Imhoff J.F."/>
            <person name="Rahn T."/>
            <person name="Kuenzel S."/>
            <person name="Neulinger S.C."/>
        </authorList>
    </citation>
    <scope>NUCLEOTIDE SEQUENCE</scope>
    <source>
        <strain evidence="9">DSM 9154</strain>
    </source>
</reference>
<dbReference type="PRINTS" id="PR00344">
    <property type="entry name" value="BCTRLSENSOR"/>
</dbReference>
<sequence length="425" mass="46611">MIPAPRPHDETARLRALRAHIDIQNARDDGVQAVAEMAARAVGVPIALVSLVDDTEQLFAGCVGLDAERTSRDVAFCAYTILSDDILEVRDARQDPRFVQNPLVTGPPYIRFYAGAPLTSAEGHRLGTLCLIDSHPRQLNTQQRQLLRDMAETASRVLRKLRQLNEANHQLVDALEDSRRTERATATFFASMSHELRTPLNAVIGFAEVIERESFGPISDSRYAEYAGDIRRSGEHLLSLINGILDISRLDAGQHILYPEELDLGAEVNWVLRMLQPLCESYGAEIQPAPGLDTLEVVFDKRAVRQLLLNLLSNAVKYAGGAGTITLQAEREDSQIQLCVVDQGPGMDADTTARLFEPFARAKRAHQDCEGTGLGLALCKKLVDFAGGEIEVDSVPGQGTRVEVMLPDLGDIEDNVATERSVAAR</sequence>
<dbReference type="InterPro" id="IPR029016">
    <property type="entry name" value="GAF-like_dom_sf"/>
</dbReference>
<dbReference type="Gene3D" id="3.30.450.40">
    <property type="match status" value="1"/>
</dbReference>
<dbReference type="Pfam" id="PF01590">
    <property type="entry name" value="GAF"/>
    <property type="match status" value="1"/>
</dbReference>
<dbReference type="InterPro" id="IPR050736">
    <property type="entry name" value="Sensor_HK_Regulatory"/>
</dbReference>
<accession>A0A934QG94</accession>
<dbReference type="SMART" id="SM00387">
    <property type="entry name" value="HATPase_c"/>
    <property type="match status" value="1"/>
</dbReference>
<dbReference type="InterPro" id="IPR005467">
    <property type="entry name" value="His_kinase_dom"/>
</dbReference>
<keyword evidence="4" id="KW-0808">Transferase</keyword>
<dbReference type="SUPFAM" id="SSF47384">
    <property type="entry name" value="Homodimeric domain of signal transducing histidine kinase"/>
    <property type="match status" value="1"/>
</dbReference>
<dbReference type="CDD" id="cd00082">
    <property type="entry name" value="HisKA"/>
    <property type="match status" value="1"/>
</dbReference>
<dbReference type="InterPro" id="IPR004358">
    <property type="entry name" value="Sig_transdc_His_kin-like_C"/>
</dbReference>
<dbReference type="Pfam" id="PF02518">
    <property type="entry name" value="HATPase_c"/>
    <property type="match status" value="1"/>
</dbReference>
<dbReference type="EC" id="2.7.13.3" evidence="2"/>
<dbReference type="FunFam" id="3.30.565.10:FF:000006">
    <property type="entry name" value="Sensor histidine kinase WalK"/>
    <property type="match status" value="1"/>
</dbReference>
<evidence type="ECO:0000256" key="6">
    <source>
        <dbReference type="ARBA" id="ARBA00023012"/>
    </source>
</evidence>
<keyword evidence="7" id="KW-0175">Coiled coil</keyword>
<keyword evidence="5" id="KW-0418">Kinase</keyword>
<dbReference type="Proteomes" id="UP000778970">
    <property type="component" value="Unassembled WGS sequence"/>
</dbReference>
<dbReference type="Gene3D" id="1.10.287.130">
    <property type="match status" value="1"/>
</dbReference>